<dbReference type="SUPFAM" id="SSF52172">
    <property type="entry name" value="CheY-like"/>
    <property type="match status" value="1"/>
</dbReference>
<keyword evidence="5" id="KW-1185">Reference proteome</keyword>
<dbReference type="PANTHER" id="PTHR44591">
    <property type="entry name" value="STRESS RESPONSE REGULATOR PROTEIN 1"/>
    <property type="match status" value="1"/>
</dbReference>
<dbReference type="EMBL" id="JACRYL010000025">
    <property type="protein sequence ID" value="MBC6112736.1"/>
    <property type="molecule type" value="Genomic_DNA"/>
</dbReference>
<keyword evidence="1 2" id="KW-0597">Phosphoprotein</keyword>
<reference evidence="4 5" key="1">
    <citation type="submission" date="2020-08" db="EMBL/GenBank/DDBJ databases">
        <authorList>
            <person name="Sun Q."/>
            <person name="Inoue M."/>
        </authorList>
    </citation>
    <scope>NUCLEOTIDE SEQUENCE [LARGE SCALE GENOMIC DNA]</scope>
    <source>
        <strain evidence="4 5">CCM 8938</strain>
    </source>
</reference>
<dbReference type="RefSeq" id="WP_187073150.1">
    <property type="nucleotide sequence ID" value="NZ_JACRYL010000025.1"/>
</dbReference>
<dbReference type="PANTHER" id="PTHR44591:SF3">
    <property type="entry name" value="RESPONSE REGULATORY DOMAIN-CONTAINING PROTEIN"/>
    <property type="match status" value="1"/>
</dbReference>
<evidence type="ECO:0000256" key="1">
    <source>
        <dbReference type="ARBA" id="ARBA00022553"/>
    </source>
</evidence>
<evidence type="ECO:0000259" key="3">
    <source>
        <dbReference type="PROSITE" id="PS50110"/>
    </source>
</evidence>
<name>A0ABR7KXA1_9SPHI</name>
<evidence type="ECO:0000313" key="4">
    <source>
        <dbReference type="EMBL" id="MBC6112736.1"/>
    </source>
</evidence>
<protein>
    <submittedName>
        <fullName evidence="4">Response regulator</fullName>
    </submittedName>
</protein>
<dbReference type="InterPro" id="IPR011006">
    <property type="entry name" value="CheY-like_superfamily"/>
</dbReference>
<dbReference type="CDD" id="cd17574">
    <property type="entry name" value="REC_OmpR"/>
    <property type="match status" value="1"/>
</dbReference>
<dbReference type="Pfam" id="PF00072">
    <property type="entry name" value="Response_reg"/>
    <property type="match status" value="1"/>
</dbReference>
<evidence type="ECO:0000313" key="5">
    <source>
        <dbReference type="Proteomes" id="UP000652755"/>
    </source>
</evidence>
<dbReference type="SMART" id="SM00448">
    <property type="entry name" value="REC"/>
    <property type="match status" value="1"/>
</dbReference>
<gene>
    <name evidence="4" type="ORF">H7U22_20120</name>
</gene>
<sequence length="163" mass="18324">MLESEFVLHGMRVIAKNMKTILLLIRFVKGLLSVPAYALLDQMKKTICVLEDSQEILDIISIVLEEENYDVRGFGTVSEFLSKFASFEPVICLLDVMLPDGSGLEVCNIIKKSVQTQHIPVVIMTANSGMDKMKDTCEADDFISKPFDIDDLSRRINLLAHKN</sequence>
<feature type="domain" description="Response regulatory" evidence="3">
    <location>
        <begin position="46"/>
        <end position="160"/>
    </location>
</feature>
<feature type="modified residue" description="4-aspartylphosphate" evidence="2">
    <location>
        <position position="95"/>
    </location>
</feature>
<dbReference type="InterPro" id="IPR001789">
    <property type="entry name" value="Sig_transdc_resp-reg_receiver"/>
</dbReference>
<organism evidence="4 5">
    <name type="scientific">Pedobacter fastidiosus</name>
    <dbReference type="NCBI Taxonomy" id="2765361"/>
    <lineage>
        <taxon>Bacteria</taxon>
        <taxon>Pseudomonadati</taxon>
        <taxon>Bacteroidota</taxon>
        <taxon>Sphingobacteriia</taxon>
        <taxon>Sphingobacteriales</taxon>
        <taxon>Sphingobacteriaceae</taxon>
        <taxon>Pedobacter</taxon>
    </lineage>
</organism>
<evidence type="ECO:0000256" key="2">
    <source>
        <dbReference type="PROSITE-ProRule" id="PRU00169"/>
    </source>
</evidence>
<dbReference type="PROSITE" id="PS50110">
    <property type="entry name" value="RESPONSE_REGULATORY"/>
    <property type="match status" value="1"/>
</dbReference>
<accession>A0ABR7KXA1</accession>
<dbReference type="InterPro" id="IPR050595">
    <property type="entry name" value="Bact_response_regulator"/>
</dbReference>
<proteinExistence type="predicted"/>
<dbReference type="Gene3D" id="3.40.50.2300">
    <property type="match status" value="1"/>
</dbReference>
<comment type="caution">
    <text evidence="4">The sequence shown here is derived from an EMBL/GenBank/DDBJ whole genome shotgun (WGS) entry which is preliminary data.</text>
</comment>
<dbReference type="Proteomes" id="UP000652755">
    <property type="component" value="Unassembled WGS sequence"/>
</dbReference>